<sequence>MCMYISICVLKLYNSSCPERTKCSLTLVMSYFSLYIFFCIQSLVVSTVPRGRISGVSQSDLSMSVCGRIRTKRRENRPPFPGCPEADCCITINQCAGSMSPQWLFRGPLS</sequence>
<accession>A0A0C2WYB3</accession>
<evidence type="ECO:0000256" key="1">
    <source>
        <dbReference type="SAM" id="Phobius"/>
    </source>
</evidence>
<keyword evidence="1" id="KW-0472">Membrane</keyword>
<dbReference type="EMBL" id="KN818279">
    <property type="protein sequence ID" value="KIL61831.1"/>
    <property type="molecule type" value="Genomic_DNA"/>
</dbReference>
<dbReference type="Proteomes" id="UP000054549">
    <property type="component" value="Unassembled WGS sequence"/>
</dbReference>
<evidence type="ECO:0000313" key="2">
    <source>
        <dbReference type="EMBL" id="KIL61831.1"/>
    </source>
</evidence>
<feature type="transmembrane region" description="Helical" evidence="1">
    <location>
        <begin position="28"/>
        <end position="48"/>
    </location>
</feature>
<evidence type="ECO:0000313" key="3">
    <source>
        <dbReference type="Proteomes" id="UP000054549"/>
    </source>
</evidence>
<dbReference type="InParanoid" id="A0A0C2WYB3"/>
<proteinExistence type="predicted"/>
<dbReference type="AlphaFoldDB" id="A0A0C2WYB3"/>
<protein>
    <submittedName>
        <fullName evidence="2">Uncharacterized protein</fullName>
    </submittedName>
</protein>
<keyword evidence="3" id="KW-1185">Reference proteome</keyword>
<keyword evidence="1" id="KW-1133">Transmembrane helix</keyword>
<gene>
    <name evidence="2" type="ORF">M378DRAFT_818388</name>
</gene>
<name>A0A0C2WYB3_AMAMK</name>
<reference evidence="2 3" key="1">
    <citation type="submission" date="2014-04" db="EMBL/GenBank/DDBJ databases">
        <title>Evolutionary Origins and Diversification of the Mycorrhizal Mutualists.</title>
        <authorList>
            <consortium name="DOE Joint Genome Institute"/>
            <consortium name="Mycorrhizal Genomics Consortium"/>
            <person name="Kohler A."/>
            <person name="Kuo A."/>
            <person name="Nagy L.G."/>
            <person name="Floudas D."/>
            <person name="Copeland A."/>
            <person name="Barry K.W."/>
            <person name="Cichocki N."/>
            <person name="Veneault-Fourrey C."/>
            <person name="LaButti K."/>
            <person name="Lindquist E.A."/>
            <person name="Lipzen A."/>
            <person name="Lundell T."/>
            <person name="Morin E."/>
            <person name="Murat C."/>
            <person name="Riley R."/>
            <person name="Ohm R."/>
            <person name="Sun H."/>
            <person name="Tunlid A."/>
            <person name="Henrissat B."/>
            <person name="Grigoriev I.V."/>
            <person name="Hibbett D.S."/>
            <person name="Martin F."/>
        </authorList>
    </citation>
    <scope>NUCLEOTIDE SEQUENCE [LARGE SCALE GENOMIC DNA]</scope>
    <source>
        <strain evidence="2 3">Koide BX008</strain>
    </source>
</reference>
<organism evidence="2 3">
    <name type="scientific">Amanita muscaria (strain Koide BX008)</name>
    <dbReference type="NCBI Taxonomy" id="946122"/>
    <lineage>
        <taxon>Eukaryota</taxon>
        <taxon>Fungi</taxon>
        <taxon>Dikarya</taxon>
        <taxon>Basidiomycota</taxon>
        <taxon>Agaricomycotina</taxon>
        <taxon>Agaricomycetes</taxon>
        <taxon>Agaricomycetidae</taxon>
        <taxon>Agaricales</taxon>
        <taxon>Pluteineae</taxon>
        <taxon>Amanitaceae</taxon>
        <taxon>Amanita</taxon>
    </lineage>
</organism>
<dbReference type="HOGENOM" id="CLU_2170433_0_0_1"/>
<keyword evidence="1" id="KW-0812">Transmembrane</keyword>